<dbReference type="OrthoDB" id="33330at2"/>
<dbReference type="PANTHER" id="PTHR43852:SF2">
    <property type="entry name" value="PROTEIN ADENYLYLTRANSFERASE MNTA"/>
    <property type="match status" value="1"/>
</dbReference>
<name>A0A399DWV0_9DEIN</name>
<proteinExistence type="predicted"/>
<dbReference type="SUPFAM" id="SSF81301">
    <property type="entry name" value="Nucleotidyltransferase"/>
    <property type="match status" value="1"/>
</dbReference>
<dbReference type="GO" id="GO:0016740">
    <property type="term" value="F:transferase activity"/>
    <property type="evidence" value="ECO:0007669"/>
    <property type="project" value="UniProtKB-KW"/>
</dbReference>
<protein>
    <submittedName>
        <fullName evidence="2">Nucleotidyltransferase domain protein</fullName>
    </submittedName>
</protein>
<organism evidence="2 3">
    <name type="scientific">Meiothermus taiwanensis</name>
    <dbReference type="NCBI Taxonomy" id="172827"/>
    <lineage>
        <taxon>Bacteria</taxon>
        <taxon>Thermotogati</taxon>
        <taxon>Deinococcota</taxon>
        <taxon>Deinococci</taxon>
        <taxon>Thermales</taxon>
        <taxon>Thermaceae</taxon>
        <taxon>Meiothermus</taxon>
    </lineage>
</organism>
<comment type="caution">
    <text evidence="2">The sequence shown here is derived from an EMBL/GenBank/DDBJ whole genome shotgun (WGS) entry which is preliminary data.</text>
</comment>
<evidence type="ECO:0000313" key="2">
    <source>
        <dbReference type="EMBL" id="RIH76059.1"/>
    </source>
</evidence>
<dbReference type="NCBIfam" id="NF047752">
    <property type="entry name" value="MntA_antitoxin"/>
    <property type="match status" value="1"/>
</dbReference>
<dbReference type="InterPro" id="IPR052930">
    <property type="entry name" value="TA_antitoxin_MntA"/>
</dbReference>
<dbReference type="RefSeq" id="WP_119361704.1">
    <property type="nucleotide sequence ID" value="NZ_JBHSXZ010000099.1"/>
</dbReference>
<dbReference type="Proteomes" id="UP000266089">
    <property type="component" value="Unassembled WGS sequence"/>
</dbReference>
<dbReference type="Pfam" id="PF18765">
    <property type="entry name" value="Polbeta"/>
    <property type="match status" value="1"/>
</dbReference>
<dbReference type="EMBL" id="QWKX01000051">
    <property type="protein sequence ID" value="RIH76059.1"/>
    <property type="molecule type" value="Genomic_DNA"/>
</dbReference>
<dbReference type="CDD" id="cd05403">
    <property type="entry name" value="NT_KNTase_like"/>
    <property type="match status" value="1"/>
</dbReference>
<evidence type="ECO:0000259" key="1">
    <source>
        <dbReference type="Pfam" id="PF18765"/>
    </source>
</evidence>
<accession>A0A399DWV0</accession>
<feature type="domain" description="Polymerase beta nucleotidyltransferase" evidence="1">
    <location>
        <begin position="10"/>
        <end position="102"/>
    </location>
</feature>
<reference evidence="2 3" key="1">
    <citation type="submission" date="2018-08" db="EMBL/GenBank/DDBJ databases">
        <title>Meiothermus cateniformans JCM 15151 genome sequencing project.</title>
        <authorList>
            <person name="Da Costa M.S."/>
            <person name="Albuquerque L."/>
            <person name="Raposo P."/>
            <person name="Froufe H.J.C."/>
            <person name="Barroso C.S."/>
            <person name="Egas C."/>
        </authorList>
    </citation>
    <scope>NUCLEOTIDE SEQUENCE [LARGE SCALE GENOMIC DNA]</scope>
    <source>
        <strain evidence="2 3">JCM 15151</strain>
    </source>
</reference>
<keyword evidence="2" id="KW-0808">Transferase</keyword>
<dbReference type="AlphaFoldDB" id="A0A399DWV0"/>
<dbReference type="PANTHER" id="PTHR43852">
    <property type="entry name" value="NUCLEOTIDYLTRANSFERASE"/>
    <property type="match status" value="1"/>
</dbReference>
<dbReference type="Gene3D" id="3.30.460.10">
    <property type="entry name" value="Beta Polymerase, domain 2"/>
    <property type="match status" value="1"/>
</dbReference>
<dbReference type="InterPro" id="IPR041633">
    <property type="entry name" value="Polbeta"/>
</dbReference>
<dbReference type="InterPro" id="IPR043519">
    <property type="entry name" value="NT_sf"/>
</dbReference>
<sequence>MATLAGETLESIVALIRERLSPLAIYLFGSQAEGQAQPGSDLDIAVLGSAPYDPWALFVLAQDLVVLQESQPEVDLVDLATAPPALRARVVTQGWRVYCANRLRCDLFEIRVLKEYAYLQEERRPILEDIQRRGRIYG</sequence>
<evidence type="ECO:0000313" key="3">
    <source>
        <dbReference type="Proteomes" id="UP000266089"/>
    </source>
</evidence>
<gene>
    <name evidence="2" type="ORF">Mcate_01923</name>
</gene>